<feature type="region of interest" description="Disordered" evidence="10">
    <location>
        <begin position="233"/>
        <end position="287"/>
    </location>
</feature>
<feature type="compositionally biased region" description="Basic residues" evidence="10">
    <location>
        <begin position="408"/>
        <end position="418"/>
    </location>
</feature>
<feature type="region of interest" description="Disordered" evidence="10">
    <location>
        <begin position="1071"/>
        <end position="1090"/>
    </location>
</feature>
<dbReference type="Proteomes" id="UP000504623">
    <property type="component" value="Unplaced"/>
</dbReference>
<keyword evidence="3" id="KW-0158">Chromosome</keyword>
<keyword evidence="8" id="KW-0137">Centromere</keyword>
<dbReference type="GO" id="GO:0051177">
    <property type="term" value="P:meiotic sister chromatid cohesion"/>
    <property type="evidence" value="ECO:0007669"/>
    <property type="project" value="TreeGrafter"/>
</dbReference>
<feature type="region of interest" description="Disordered" evidence="10">
    <location>
        <begin position="1304"/>
        <end position="1326"/>
    </location>
</feature>
<keyword evidence="6 9" id="KW-0175">Coiled coil</keyword>
<dbReference type="GO" id="GO:0007059">
    <property type="term" value="P:chromosome segregation"/>
    <property type="evidence" value="ECO:0007669"/>
    <property type="project" value="UniProtKB-KW"/>
</dbReference>
<evidence type="ECO:0000313" key="12">
    <source>
        <dbReference type="RefSeq" id="XP_006862103.1"/>
    </source>
</evidence>
<feature type="compositionally biased region" description="Polar residues" evidence="10">
    <location>
        <begin position="1304"/>
        <end position="1313"/>
    </location>
</feature>
<evidence type="ECO:0000313" key="11">
    <source>
        <dbReference type="Proteomes" id="UP000504623"/>
    </source>
</evidence>
<evidence type="ECO:0000256" key="6">
    <source>
        <dbReference type="ARBA" id="ARBA00023054"/>
    </source>
</evidence>
<sequence length="1350" mass="154082">MESPVLESGPLFTSGIKRHVKGKRISKTATLNVSLASKIKTKIINNSSILKISLKHNNRALAQALSREKENCRSLTTEKMLLQKEVEKLNFENTFLRLKLTNLNKKLIDIEALMNNNLLTAIEMSSLSEFHQSPFVLPVSQEKRVSKQCKLMRLPFARVPLTSNDDDDDDNDKEKIQCDNVISKASTDVHSLVSTKQPLSTHCNLELPFLKEKKQSVHGLEDSEHISSVIDVLSKESHSHSEQSPKSSLLSEMNSVQSISHGKEKPSLSNVTERKKRVPSWESNNSSTCTPFLADLHQQPNPSLDLNRRNEIHNHTYETNVTMQREIQCLPGSASKTVSEASTKDTNKVQADDDLQLQKTLYDADMDLTAGEVSKITIVSTHTKNRSNEKPNDCGMKTFRKVKDSSSKKKKERSKKQLKNSLDVDVEGKNENMPERAVVVDDKCVLEDPNIIFNSEQLTHVNIVKKTTLLNDLDQDDRQNTHSNKKSTYLMSEQEETCSFAQSSNRFQQDYKFDIGPISLPCHQSKVSRQTFVLEKGNIFLNQKDKETSSENLEITNEFQTADLFTNEHRNLHNFETQKMLDLKNHVTGVQLAQQNESKVNKLKQKINRKTEIVSEMNQIYENNDKNVRDPEMEDFFFQTEKDKKNYCGNVNVSSEFQTVALSVIDNGNLCNWELQNVLGLQKQITDTQPVQQNESKVNKLRQKVSRKTEIISKMNHTDNEQGVHSLEKNNILFLTQKDKKAVLENLEDSTEFEAPAHSNKDTGNLCDYGTQNDLGVKKRVHDMQPVCLNESKIPKKLRQKVYRKTEIISETNQIYENSEKSDFFSITQNDKKTNPENLEDASEFQIAGSSTTGNRNLWPDYEKQDVLDSKNHVTDIQPSRQNESKINKKLRQKVNRKTEIISEMNQINDYNNKDVYDPIKGSCFTLTQEDKETNSEAPEIVNAFQTANLSTKDDGNLYNYGTQNLLGFEKHITDMQPIQHNESKINKKCKQKVNRKTEVISEMSHVYKDIDNEMDGPDSNINHLDFKISKSKWKLECQGISSGQCMEVNNNEKENCDQILNPCKLIKKHRKDSSGKAKKSLAKGKHKPLLQLTDSSQGYISLESGLKQITGESDSNPRNQMELHENQRQSTTTLNKKRDFPFVEVIEGEFQVKKAKKMLSRQRKRKPATDPPPDSYEGLEMIPYTVQGEPVKSEQIVMEKKLEIEHIVRIEPDFSRKMSKPVSQVHLPKVQDSSSNTVLEGSMPLSITSSKNTIKRNFVLTNSPILQITDDVQEKIREMKCKVIQRTVKSGIGDRALQDLTNTSFVSNNTPESENKAEDPASELPSRRRRCIPLSLKEPGLKRLVFLWY</sequence>
<gene>
    <name evidence="12" type="primary">SGOL2</name>
</gene>
<feature type="compositionally biased region" description="Basic residues" evidence="10">
    <location>
        <begin position="1071"/>
        <end position="1089"/>
    </location>
</feature>
<dbReference type="OrthoDB" id="5990092at2759"/>
<organism evidence="11 12">
    <name type="scientific">Chrysochloris asiatica</name>
    <name type="common">Cape golden mole</name>
    <dbReference type="NCBI Taxonomy" id="185453"/>
    <lineage>
        <taxon>Eukaryota</taxon>
        <taxon>Metazoa</taxon>
        <taxon>Chordata</taxon>
        <taxon>Craniata</taxon>
        <taxon>Vertebrata</taxon>
        <taxon>Euteleostomi</taxon>
        <taxon>Mammalia</taxon>
        <taxon>Eutheria</taxon>
        <taxon>Afrotheria</taxon>
        <taxon>Chrysochloridae</taxon>
        <taxon>Chrysochlorinae</taxon>
        <taxon>Chrysochloris</taxon>
    </lineage>
</organism>
<feature type="region of interest" description="Disordered" evidence="10">
    <location>
        <begin position="1110"/>
        <end position="1136"/>
    </location>
</feature>
<evidence type="ECO:0000256" key="2">
    <source>
        <dbReference type="ARBA" id="ARBA00010845"/>
    </source>
</evidence>
<comment type="similarity">
    <text evidence="2">Belongs to the shugoshin family.</text>
</comment>
<keyword evidence="11" id="KW-1185">Reference proteome</keyword>
<keyword evidence="5" id="KW-0159">Chromosome partition</keyword>
<dbReference type="GO" id="GO:0051301">
    <property type="term" value="P:cell division"/>
    <property type="evidence" value="ECO:0007669"/>
    <property type="project" value="UniProtKB-KW"/>
</dbReference>
<protein>
    <submittedName>
        <fullName evidence="12">Shugoshin-like 2</fullName>
    </submittedName>
</protein>
<accession>A0A9B0TBR3</accession>
<evidence type="ECO:0000256" key="5">
    <source>
        <dbReference type="ARBA" id="ARBA00022829"/>
    </source>
</evidence>
<dbReference type="InterPro" id="IPR038889">
    <property type="entry name" value="Shugoshin1/2"/>
</dbReference>
<proteinExistence type="inferred from homology"/>
<dbReference type="RefSeq" id="XP_006862103.1">
    <property type="nucleotide sequence ID" value="XM_006862041.1"/>
</dbReference>
<keyword evidence="4" id="KW-0132">Cell division</keyword>
<evidence type="ECO:0000256" key="8">
    <source>
        <dbReference type="ARBA" id="ARBA00023328"/>
    </source>
</evidence>
<feature type="compositionally biased region" description="Basic residues" evidence="10">
    <location>
        <begin position="1158"/>
        <end position="1167"/>
    </location>
</feature>
<comment type="subcellular location">
    <subcellularLocation>
        <location evidence="1">Chromosome</location>
        <location evidence="1">Centromere</location>
    </subcellularLocation>
</comment>
<feature type="compositionally biased region" description="Basic and acidic residues" evidence="10">
    <location>
        <begin position="233"/>
        <end position="243"/>
    </location>
</feature>
<evidence type="ECO:0000256" key="7">
    <source>
        <dbReference type="ARBA" id="ARBA00023306"/>
    </source>
</evidence>
<feature type="region of interest" description="Disordered" evidence="10">
    <location>
        <begin position="1158"/>
        <end position="1180"/>
    </location>
</feature>
<evidence type="ECO:0000256" key="1">
    <source>
        <dbReference type="ARBA" id="ARBA00004584"/>
    </source>
</evidence>
<evidence type="ECO:0000256" key="3">
    <source>
        <dbReference type="ARBA" id="ARBA00022454"/>
    </source>
</evidence>
<evidence type="ECO:0000256" key="4">
    <source>
        <dbReference type="ARBA" id="ARBA00022618"/>
    </source>
</evidence>
<keyword evidence="7" id="KW-0131">Cell cycle</keyword>
<dbReference type="PANTHER" id="PTHR21577:SF3">
    <property type="entry name" value="SHUGOSHIN 1-RELATED"/>
    <property type="match status" value="1"/>
</dbReference>
<dbReference type="CTD" id="151246"/>
<evidence type="ECO:0000256" key="10">
    <source>
        <dbReference type="SAM" id="MobiDB-lite"/>
    </source>
</evidence>
<reference evidence="12" key="1">
    <citation type="submission" date="2025-08" db="UniProtKB">
        <authorList>
            <consortium name="RefSeq"/>
        </authorList>
    </citation>
    <scope>IDENTIFICATION</scope>
    <source>
        <tissue evidence="12">Spleen</tissue>
    </source>
</reference>
<dbReference type="GeneID" id="102840193"/>
<name>A0A9B0TBR3_CHRAS</name>
<feature type="coiled-coil region" evidence="9">
    <location>
        <begin position="58"/>
        <end position="92"/>
    </location>
</feature>
<dbReference type="PANTHER" id="PTHR21577">
    <property type="entry name" value="SHUGOSHIN"/>
    <property type="match status" value="1"/>
</dbReference>
<evidence type="ECO:0000256" key="9">
    <source>
        <dbReference type="SAM" id="Coils"/>
    </source>
</evidence>
<dbReference type="GO" id="GO:0000776">
    <property type="term" value="C:kinetochore"/>
    <property type="evidence" value="ECO:0007669"/>
    <property type="project" value="TreeGrafter"/>
</dbReference>
<feature type="region of interest" description="Disordered" evidence="10">
    <location>
        <begin position="382"/>
        <end position="423"/>
    </location>
</feature>
<feature type="compositionally biased region" description="Polar residues" evidence="10">
    <location>
        <begin position="1111"/>
        <end position="1120"/>
    </location>
</feature>